<dbReference type="SUPFAM" id="SSF51445">
    <property type="entry name" value="(Trans)glycosidases"/>
    <property type="match status" value="1"/>
</dbReference>
<keyword evidence="7" id="KW-1185">Reference proteome</keyword>
<dbReference type="GO" id="GO:0000272">
    <property type="term" value="P:polysaccharide catabolic process"/>
    <property type="evidence" value="ECO:0007669"/>
    <property type="project" value="InterPro"/>
</dbReference>
<organism evidence="6 7">
    <name type="scientific">Rufibacter hautae</name>
    <dbReference type="NCBI Taxonomy" id="2595005"/>
    <lineage>
        <taxon>Bacteria</taxon>
        <taxon>Pseudomonadati</taxon>
        <taxon>Bacteroidota</taxon>
        <taxon>Cytophagia</taxon>
        <taxon>Cytophagales</taxon>
        <taxon>Hymenobacteraceae</taxon>
        <taxon>Rufibacter</taxon>
    </lineage>
</organism>
<dbReference type="PROSITE" id="PS00659">
    <property type="entry name" value="GLYCOSYL_HYDROL_F5"/>
    <property type="match status" value="1"/>
</dbReference>
<evidence type="ECO:0000259" key="5">
    <source>
        <dbReference type="Pfam" id="PF00150"/>
    </source>
</evidence>
<reference evidence="6 7" key="1">
    <citation type="submission" date="2019-07" db="EMBL/GenBank/DDBJ databases">
        <title>Rufibacter sp. nov., isolated from lake sediment.</title>
        <authorList>
            <person name="Qu J.-H."/>
        </authorList>
    </citation>
    <scope>NUCLEOTIDE SEQUENCE [LARGE SCALE GENOMIC DNA]</scope>
    <source>
        <strain evidence="6 7">NBS58-1</strain>
    </source>
</reference>
<dbReference type="InterPro" id="IPR017853">
    <property type="entry name" value="GH"/>
</dbReference>
<dbReference type="EMBL" id="VKKY01000002">
    <property type="protein sequence ID" value="KAA3438598.1"/>
    <property type="molecule type" value="Genomic_DNA"/>
</dbReference>
<keyword evidence="1 3" id="KW-0378">Hydrolase</keyword>
<dbReference type="AlphaFoldDB" id="A0A5B6TEM6"/>
<dbReference type="PANTHER" id="PTHR34142:SF1">
    <property type="entry name" value="GLYCOSIDE HYDROLASE FAMILY 5 DOMAIN-CONTAINING PROTEIN"/>
    <property type="match status" value="1"/>
</dbReference>
<feature type="domain" description="Glycoside hydrolase family 5" evidence="5">
    <location>
        <begin position="38"/>
        <end position="280"/>
    </location>
</feature>
<feature type="chain" id="PRO_5022920185" evidence="4">
    <location>
        <begin position="22"/>
        <end position="329"/>
    </location>
</feature>
<dbReference type="OrthoDB" id="154460at2"/>
<dbReference type="PANTHER" id="PTHR34142">
    <property type="entry name" value="ENDO-BETA-1,4-GLUCANASE A"/>
    <property type="match status" value="1"/>
</dbReference>
<comment type="caution">
    <text evidence="6">The sequence shown here is derived from an EMBL/GenBank/DDBJ whole genome shotgun (WGS) entry which is preliminary data.</text>
</comment>
<sequence>MSFKKIIPTLLLVGSSLLAPAQAVKNHGALRVKGTQLLDQKGQPVMLRGMSFGWHNFWPRFYTPQTVSWLAKDWNINVIRAAMGVEPKNGYLEKPEWSKERIKAVVDGAIKENIYVIIDWHSHNINLTEAKAFFTEMAQTYGKNPHVIYEIFNEPDHETWPEVKAYSEEVISAIRAVDPDNLILVGTPRWDQDVHLAADDPIKGVKNLMYTLHFYAATHKQELRDRGDYALSKGLPLFISESAGMEATGNGPLNEEEWKKWLDWAEQRKISWVTWSVSDKDETCSILLPSASATGQWKDTDLKPSGLKSRALLKSYAAQPVKKKKTKAK</sequence>
<dbReference type="RefSeq" id="WP_149091655.1">
    <property type="nucleotide sequence ID" value="NZ_VKKY01000002.1"/>
</dbReference>
<evidence type="ECO:0000256" key="3">
    <source>
        <dbReference type="RuleBase" id="RU361153"/>
    </source>
</evidence>
<keyword evidence="4" id="KW-0732">Signal</keyword>
<evidence type="ECO:0000313" key="6">
    <source>
        <dbReference type="EMBL" id="KAA3438598.1"/>
    </source>
</evidence>
<comment type="similarity">
    <text evidence="3">Belongs to the glycosyl hydrolase 5 (cellulase A) family.</text>
</comment>
<dbReference type="InterPro" id="IPR001547">
    <property type="entry name" value="Glyco_hydro_5"/>
</dbReference>
<accession>A0A5B6TEM6</accession>
<dbReference type="Pfam" id="PF00150">
    <property type="entry name" value="Cellulase"/>
    <property type="match status" value="1"/>
</dbReference>
<dbReference type="GO" id="GO:0004553">
    <property type="term" value="F:hydrolase activity, hydrolyzing O-glycosyl compounds"/>
    <property type="evidence" value="ECO:0007669"/>
    <property type="project" value="InterPro"/>
</dbReference>
<evidence type="ECO:0000256" key="1">
    <source>
        <dbReference type="ARBA" id="ARBA00022801"/>
    </source>
</evidence>
<evidence type="ECO:0000313" key="7">
    <source>
        <dbReference type="Proteomes" id="UP000324133"/>
    </source>
</evidence>
<dbReference type="Gene3D" id="3.20.20.80">
    <property type="entry name" value="Glycosidases"/>
    <property type="match status" value="1"/>
</dbReference>
<proteinExistence type="inferred from homology"/>
<gene>
    <name evidence="6" type="ORF">FOA19_15350</name>
</gene>
<evidence type="ECO:0000256" key="2">
    <source>
        <dbReference type="ARBA" id="ARBA00023295"/>
    </source>
</evidence>
<name>A0A5B6TEM6_9BACT</name>
<dbReference type="InterPro" id="IPR018087">
    <property type="entry name" value="Glyco_hydro_5_CS"/>
</dbReference>
<feature type="signal peptide" evidence="4">
    <location>
        <begin position="1"/>
        <end position="21"/>
    </location>
</feature>
<protein>
    <submittedName>
        <fullName evidence="6">Glycoside hydrolase family 5 protein</fullName>
    </submittedName>
</protein>
<keyword evidence="2 3" id="KW-0326">Glycosidase</keyword>
<dbReference type="Proteomes" id="UP000324133">
    <property type="component" value="Unassembled WGS sequence"/>
</dbReference>
<evidence type="ECO:0000256" key="4">
    <source>
        <dbReference type="SAM" id="SignalP"/>
    </source>
</evidence>